<dbReference type="PANTHER" id="PTHR34220:SF7">
    <property type="entry name" value="SENSOR HISTIDINE KINASE YPDA"/>
    <property type="match status" value="1"/>
</dbReference>
<dbReference type="Gene3D" id="3.30.565.10">
    <property type="entry name" value="Histidine kinase-like ATPase, C-terminal domain"/>
    <property type="match status" value="1"/>
</dbReference>
<proteinExistence type="predicted"/>
<feature type="transmembrane region" description="Helical" evidence="1">
    <location>
        <begin position="117"/>
        <end position="141"/>
    </location>
</feature>
<accession>A0ABY6J9K4</accession>
<keyword evidence="3" id="KW-0418">Kinase</keyword>
<protein>
    <submittedName>
        <fullName evidence="3">Histidine kinase</fullName>
    </submittedName>
</protein>
<dbReference type="PANTHER" id="PTHR34220">
    <property type="entry name" value="SENSOR HISTIDINE KINASE YPDA"/>
    <property type="match status" value="1"/>
</dbReference>
<feature type="transmembrane region" description="Helical" evidence="1">
    <location>
        <begin position="40"/>
        <end position="67"/>
    </location>
</feature>
<dbReference type="EMBL" id="CP107006">
    <property type="protein sequence ID" value="UYQ94976.1"/>
    <property type="molecule type" value="Genomic_DNA"/>
</dbReference>
<dbReference type="GO" id="GO:0016301">
    <property type="term" value="F:kinase activity"/>
    <property type="evidence" value="ECO:0007669"/>
    <property type="project" value="UniProtKB-KW"/>
</dbReference>
<keyword evidence="4" id="KW-1185">Reference proteome</keyword>
<gene>
    <name evidence="3" type="ORF">MKQ68_07695</name>
</gene>
<keyword evidence="3" id="KW-0808">Transferase</keyword>
<keyword evidence="1" id="KW-1133">Transmembrane helix</keyword>
<keyword evidence="1" id="KW-0812">Transmembrane</keyword>
<evidence type="ECO:0000259" key="2">
    <source>
        <dbReference type="Pfam" id="PF06580"/>
    </source>
</evidence>
<dbReference type="InterPro" id="IPR036890">
    <property type="entry name" value="HATPase_C_sf"/>
</dbReference>
<dbReference type="InterPro" id="IPR050640">
    <property type="entry name" value="Bact_2-comp_sensor_kinase"/>
</dbReference>
<evidence type="ECO:0000256" key="1">
    <source>
        <dbReference type="SAM" id="Phobius"/>
    </source>
</evidence>
<dbReference type="Pfam" id="PF06580">
    <property type="entry name" value="His_kinase"/>
    <property type="match status" value="1"/>
</dbReference>
<organism evidence="3 4">
    <name type="scientific">Chitinophaga horti</name>
    <dbReference type="NCBI Taxonomy" id="2920382"/>
    <lineage>
        <taxon>Bacteria</taxon>
        <taxon>Pseudomonadati</taxon>
        <taxon>Bacteroidota</taxon>
        <taxon>Chitinophagia</taxon>
        <taxon>Chitinophagales</taxon>
        <taxon>Chitinophagaceae</taxon>
        <taxon>Chitinophaga</taxon>
    </lineage>
</organism>
<dbReference type="Proteomes" id="UP001162741">
    <property type="component" value="Chromosome"/>
</dbReference>
<name>A0ABY6J9K4_9BACT</name>
<reference evidence="3" key="1">
    <citation type="submission" date="2022-10" db="EMBL/GenBank/DDBJ databases">
        <title>Chitinophaga sp. nov., isolated from soil.</title>
        <authorList>
            <person name="Jeon C.O."/>
        </authorList>
    </citation>
    <scope>NUCLEOTIDE SEQUENCE</scope>
    <source>
        <strain evidence="3">R8</strain>
    </source>
</reference>
<feature type="transmembrane region" description="Helical" evidence="1">
    <location>
        <begin position="79"/>
        <end position="105"/>
    </location>
</feature>
<keyword evidence="1" id="KW-0472">Membrane</keyword>
<dbReference type="RefSeq" id="WP_264282785.1">
    <property type="nucleotide sequence ID" value="NZ_CP107006.1"/>
</dbReference>
<feature type="domain" description="Signal transduction histidine kinase internal region" evidence="2">
    <location>
        <begin position="161"/>
        <end position="237"/>
    </location>
</feature>
<evidence type="ECO:0000313" key="3">
    <source>
        <dbReference type="EMBL" id="UYQ94976.1"/>
    </source>
</evidence>
<evidence type="ECO:0000313" key="4">
    <source>
        <dbReference type="Proteomes" id="UP001162741"/>
    </source>
</evidence>
<sequence length="350" mass="40076">MRKTAIILLHISYWCMYLLLICLFFLILPRANKQALSFSGLLSMMFLSPFVLMTIVPGVTAFYSYYFLLFNRFLLRKRFVPLAAGAIMFSLLSGAIPIIVMSLPVPWHFAGSIREKIIMAVIVAILGTIHGVIAIVMKGFISWYGDIKLKEDLQKKNYETELALVKSQINPHFLFNTINNIDVLIGLDADKASLYLNKLSDIMRFMLYETKSDLIPLSKELSYIDKYIELQKIRSSNAHYVTYEVAGEAGNTMISPMLFISYIENAFKHSEHRKSENAIDIHIWIEKENVRFTCTNKYSRQLPDRGEHNGLGNELLRKRLTLLYPDRHTLHIENSGGTYSVTLSLQTNGN</sequence>
<feature type="transmembrane region" description="Helical" evidence="1">
    <location>
        <begin position="7"/>
        <end position="28"/>
    </location>
</feature>
<dbReference type="InterPro" id="IPR010559">
    <property type="entry name" value="Sig_transdc_His_kin_internal"/>
</dbReference>